<dbReference type="PANTHER" id="PTHR35145:SF1">
    <property type="entry name" value="CYTOPLASMIC PROTEIN"/>
    <property type="match status" value="1"/>
</dbReference>
<gene>
    <name evidence="1" type="ORF">GKC44_01035</name>
</gene>
<evidence type="ECO:0000313" key="2">
    <source>
        <dbReference type="Proteomes" id="UP000491237"/>
    </source>
</evidence>
<accession>A0A844EK97</accession>
<dbReference type="EMBL" id="WKKY01000005">
    <property type="protein sequence ID" value="MSE19864.1"/>
    <property type="molecule type" value="Genomic_DNA"/>
</dbReference>
<dbReference type="OrthoDB" id="9789813at2"/>
<evidence type="ECO:0000313" key="1">
    <source>
        <dbReference type="EMBL" id="MSE19864.1"/>
    </source>
</evidence>
<dbReference type="PANTHER" id="PTHR35145">
    <property type="entry name" value="CYTOPLASMIC PROTEIN-RELATED"/>
    <property type="match status" value="1"/>
</dbReference>
<dbReference type="AlphaFoldDB" id="A0A844EK97"/>
<dbReference type="GO" id="GO:0003677">
    <property type="term" value="F:DNA binding"/>
    <property type="evidence" value="ECO:0007669"/>
    <property type="project" value="UniProtKB-KW"/>
</dbReference>
<keyword evidence="1" id="KW-0238">DNA-binding</keyword>
<dbReference type="InterPro" id="IPR038056">
    <property type="entry name" value="YjbR-like_sf"/>
</dbReference>
<name>A0A844EK97_9LACO</name>
<dbReference type="Pfam" id="PF04237">
    <property type="entry name" value="YjbR"/>
    <property type="match status" value="1"/>
</dbReference>
<dbReference type="SUPFAM" id="SSF142906">
    <property type="entry name" value="YjbR-like"/>
    <property type="match status" value="1"/>
</dbReference>
<comment type="caution">
    <text evidence="1">The sequence shown here is derived from an EMBL/GenBank/DDBJ whole genome shotgun (WGS) entry which is preliminary data.</text>
</comment>
<dbReference type="Gene3D" id="3.90.1150.30">
    <property type="match status" value="1"/>
</dbReference>
<dbReference type="InterPro" id="IPR058532">
    <property type="entry name" value="YjbR/MT2646/Rv2570-like"/>
</dbReference>
<organism evidence="1 2">
    <name type="scientific">Lentilactobacillus parabuchneri</name>
    <dbReference type="NCBI Taxonomy" id="152331"/>
    <lineage>
        <taxon>Bacteria</taxon>
        <taxon>Bacillati</taxon>
        <taxon>Bacillota</taxon>
        <taxon>Bacilli</taxon>
        <taxon>Lactobacillales</taxon>
        <taxon>Lactobacillaceae</taxon>
        <taxon>Lentilactobacillus</taxon>
    </lineage>
</organism>
<dbReference type="InterPro" id="IPR007351">
    <property type="entry name" value="YjbR"/>
</dbReference>
<sequence length="123" mass="14249">MYVIGGDGLKFTRAGLIKFACQDKLVIVNQPFNNPAHHNRIIFDAIRNAKNNKIYALIYDKDHSLYLDLKCRIEQADNLIETSTYITPGQHFDKQHWITVNVNLVNSQSELRQLINMSYRLTV</sequence>
<reference evidence="1 2" key="1">
    <citation type="submission" date="2019-11" db="EMBL/GenBank/DDBJ databases">
        <title>Draft Genome Sequence of Plant Growth-Promoting Rhizosphere-Associated Bacteria.</title>
        <authorList>
            <person name="Vasilyev I.Y."/>
            <person name="Radchenko V."/>
            <person name="Ilnitskaya E.V."/>
        </authorList>
    </citation>
    <scope>NUCLEOTIDE SEQUENCE [LARGE SCALE GENOMIC DNA]</scope>
    <source>
        <strain evidence="1 2">VRA_07sq_f</strain>
    </source>
</reference>
<proteinExistence type="predicted"/>
<protein>
    <submittedName>
        <fullName evidence="1">MmcQ/YjbR family DNA-binding protein</fullName>
    </submittedName>
</protein>
<dbReference type="Proteomes" id="UP000491237">
    <property type="component" value="Unassembled WGS sequence"/>
</dbReference>